<accession>A0A0D2FZL1</accession>
<evidence type="ECO:0000313" key="2">
    <source>
        <dbReference type="EMBL" id="KIW73943.1"/>
    </source>
</evidence>
<feature type="region of interest" description="Disordered" evidence="1">
    <location>
        <begin position="92"/>
        <end position="202"/>
    </location>
</feature>
<keyword evidence="3" id="KW-1185">Reference proteome</keyword>
<feature type="region of interest" description="Disordered" evidence="1">
    <location>
        <begin position="35"/>
        <end position="56"/>
    </location>
</feature>
<name>A0A0D2FZL1_9EURO</name>
<protein>
    <submittedName>
        <fullName evidence="2">Uncharacterized protein</fullName>
    </submittedName>
</protein>
<dbReference type="Proteomes" id="UP000054266">
    <property type="component" value="Unassembled WGS sequence"/>
</dbReference>
<feature type="compositionally biased region" description="Basic and acidic residues" evidence="1">
    <location>
        <begin position="187"/>
        <end position="202"/>
    </location>
</feature>
<feature type="compositionally biased region" description="Basic and acidic residues" evidence="1">
    <location>
        <begin position="141"/>
        <end position="167"/>
    </location>
</feature>
<reference evidence="2 3" key="1">
    <citation type="submission" date="2015-01" db="EMBL/GenBank/DDBJ databases">
        <title>The Genome Sequence of Capronia semiimmersa CBS27337.</title>
        <authorList>
            <consortium name="The Broad Institute Genomics Platform"/>
            <person name="Cuomo C."/>
            <person name="de Hoog S."/>
            <person name="Gorbushina A."/>
            <person name="Stielow B."/>
            <person name="Teixiera M."/>
            <person name="Abouelleil A."/>
            <person name="Chapman S.B."/>
            <person name="Priest M."/>
            <person name="Young S.K."/>
            <person name="Wortman J."/>
            <person name="Nusbaum C."/>
            <person name="Birren B."/>
        </authorList>
    </citation>
    <scope>NUCLEOTIDE SEQUENCE [LARGE SCALE GENOMIC DNA]</scope>
    <source>
        <strain evidence="2 3">CBS 27337</strain>
    </source>
</reference>
<gene>
    <name evidence="2" type="ORF">PV04_02019</name>
</gene>
<dbReference type="EMBL" id="KN846956">
    <property type="protein sequence ID" value="KIW73943.1"/>
    <property type="molecule type" value="Genomic_DNA"/>
</dbReference>
<dbReference type="AlphaFoldDB" id="A0A0D2FZL1"/>
<evidence type="ECO:0000256" key="1">
    <source>
        <dbReference type="SAM" id="MobiDB-lite"/>
    </source>
</evidence>
<sequence length="220" mass="24749">MVTQVIETGASPAPRRAKSPWGKMAYIVGLGCCMDERRPRPTSPPASRSPLEEIKTGDVNWSTSTLGIETDLNLRSGAIRSDLSIPLSSMEFYAPSLAPPPPAARPQSRPRRERRQGVESPVVTITDHDIATGTTPTIGECQREREERRQNRDSDRDGDKGRSRERVSTAQAWSQIDPLYGAYQPDRVQRTQRERQTQSRSRYSDIRAFDFMSYGGWIVI</sequence>
<organism evidence="2 3">
    <name type="scientific">Phialophora macrospora</name>
    <dbReference type="NCBI Taxonomy" id="1851006"/>
    <lineage>
        <taxon>Eukaryota</taxon>
        <taxon>Fungi</taxon>
        <taxon>Dikarya</taxon>
        <taxon>Ascomycota</taxon>
        <taxon>Pezizomycotina</taxon>
        <taxon>Eurotiomycetes</taxon>
        <taxon>Chaetothyriomycetidae</taxon>
        <taxon>Chaetothyriales</taxon>
        <taxon>Herpotrichiellaceae</taxon>
        <taxon>Phialophora</taxon>
    </lineage>
</organism>
<evidence type="ECO:0000313" key="3">
    <source>
        <dbReference type="Proteomes" id="UP000054266"/>
    </source>
</evidence>
<proteinExistence type="predicted"/>
<dbReference type="HOGENOM" id="CLU_1255834_0_0_1"/>